<gene>
    <name evidence="1" type="ORF">LLUT_LOCUS4342</name>
</gene>
<dbReference type="EMBL" id="CAXHTB010000003">
    <property type="protein sequence ID" value="CAL0303282.1"/>
    <property type="molecule type" value="Genomic_DNA"/>
</dbReference>
<keyword evidence="2" id="KW-1185">Reference proteome</keyword>
<name>A0AAV1W340_LUPLU</name>
<organism evidence="1 2">
    <name type="scientific">Lupinus luteus</name>
    <name type="common">European yellow lupine</name>
    <dbReference type="NCBI Taxonomy" id="3873"/>
    <lineage>
        <taxon>Eukaryota</taxon>
        <taxon>Viridiplantae</taxon>
        <taxon>Streptophyta</taxon>
        <taxon>Embryophyta</taxon>
        <taxon>Tracheophyta</taxon>
        <taxon>Spermatophyta</taxon>
        <taxon>Magnoliopsida</taxon>
        <taxon>eudicotyledons</taxon>
        <taxon>Gunneridae</taxon>
        <taxon>Pentapetalae</taxon>
        <taxon>rosids</taxon>
        <taxon>fabids</taxon>
        <taxon>Fabales</taxon>
        <taxon>Fabaceae</taxon>
        <taxon>Papilionoideae</taxon>
        <taxon>50 kb inversion clade</taxon>
        <taxon>genistoids sensu lato</taxon>
        <taxon>core genistoids</taxon>
        <taxon>Genisteae</taxon>
        <taxon>Lupinus</taxon>
    </lineage>
</organism>
<proteinExistence type="predicted"/>
<protein>
    <submittedName>
        <fullName evidence="1">Uncharacterized protein</fullName>
    </submittedName>
</protein>
<reference evidence="1 2" key="1">
    <citation type="submission" date="2024-03" db="EMBL/GenBank/DDBJ databases">
        <authorList>
            <person name="Martinez-Hernandez J."/>
        </authorList>
    </citation>
    <scope>NUCLEOTIDE SEQUENCE [LARGE SCALE GENOMIC DNA]</scope>
</reference>
<accession>A0AAV1W340</accession>
<sequence length="107" mass="11763">MDIVIYLEIDLKESVGLEGIEKISHCQDHTPVIVVEVTIEEDINVDDHVSAMGQEMIKVVWVPPAVGWVKANSDGAAHAFLVLLEVVAFSNIVMDFRHLAKQLEAAA</sequence>
<dbReference type="Proteomes" id="UP001497480">
    <property type="component" value="Unassembled WGS sequence"/>
</dbReference>
<comment type="caution">
    <text evidence="1">The sequence shown here is derived from an EMBL/GenBank/DDBJ whole genome shotgun (WGS) entry which is preliminary data.</text>
</comment>
<evidence type="ECO:0000313" key="2">
    <source>
        <dbReference type="Proteomes" id="UP001497480"/>
    </source>
</evidence>
<dbReference type="AlphaFoldDB" id="A0AAV1W340"/>
<evidence type="ECO:0000313" key="1">
    <source>
        <dbReference type="EMBL" id="CAL0303282.1"/>
    </source>
</evidence>